<protein>
    <recommendedName>
        <fullName evidence="1">DNA polymerase epsilon catalytic subunit</fullName>
        <ecNumber evidence="1">2.7.7.7</ecNumber>
    </recommendedName>
</protein>
<keyword evidence="3" id="KW-1185">Reference proteome</keyword>
<sequence length="138" mass="16307">MNGTDNRRRTDRRDTRISKKQKLILSAEEKLESKLGFDVFTEGDKRLGWLLTFSTSSWEDQDTQKVYSCVDLYFVCQDGSTFKAKYKFRPYFYAATKDKMEMDVDAYLRRRYEGQIADIQIVEKEDLDLVSQCFDTCL</sequence>
<keyword evidence="1" id="KW-0004">4Fe-4S</keyword>
<dbReference type="GO" id="GO:0008270">
    <property type="term" value="F:zinc ion binding"/>
    <property type="evidence" value="ECO:0007669"/>
    <property type="project" value="UniProtKB-KW"/>
</dbReference>
<dbReference type="InterPro" id="IPR029703">
    <property type="entry name" value="POL2"/>
</dbReference>
<dbReference type="GO" id="GO:0000278">
    <property type="term" value="P:mitotic cell cycle"/>
    <property type="evidence" value="ECO:0007669"/>
    <property type="project" value="TreeGrafter"/>
</dbReference>
<dbReference type="EC" id="2.7.7.7" evidence="1"/>
<evidence type="ECO:0000256" key="1">
    <source>
        <dbReference type="RuleBase" id="RU365029"/>
    </source>
</evidence>
<dbReference type="GO" id="GO:0006287">
    <property type="term" value="P:base-excision repair, gap-filling"/>
    <property type="evidence" value="ECO:0007669"/>
    <property type="project" value="TreeGrafter"/>
</dbReference>
<evidence type="ECO:0000313" key="2">
    <source>
        <dbReference type="EMBL" id="PWA48020.1"/>
    </source>
</evidence>
<keyword evidence="1" id="KW-0548">Nucleotidyltransferase</keyword>
<dbReference type="GO" id="GO:0003677">
    <property type="term" value="F:DNA binding"/>
    <property type="evidence" value="ECO:0007669"/>
    <property type="project" value="UniProtKB-KW"/>
</dbReference>
<evidence type="ECO:0000313" key="3">
    <source>
        <dbReference type="Proteomes" id="UP000245207"/>
    </source>
</evidence>
<dbReference type="PANTHER" id="PTHR10670:SF0">
    <property type="entry name" value="DNA POLYMERASE EPSILON CATALYTIC SUBUNIT A"/>
    <property type="match status" value="1"/>
</dbReference>
<dbReference type="GO" id="GO:0051539">
    <property type="term" value="F:4 iron, 4 sulfur cluster binding"/>
    <property type="evidence" value="ECO:0007669"/>
    <property type="project" value="UniProtKB-KW"/>
</dbReference>
<comment type="similarity">
    <text evidence="1">Belongs to the DNA polymerase type-B family.</text>
</comment>
<keyword evidence="1" id="KW-0239">DNA-directed DNA polymerase</keyword>
<dbReference type="STRING" id="35608.A0A2U1LG80"/>
<dbReference type="Proteomes" id="UP000245207">
    <property type="component" value="Unassembled WGS sequence"/>
</dbReference>
<dbReference type="GO" id="GO:0006272">
    <property type="term" value="P:leading strand elongation"/>
    <property type="evidence" value="ECO:0007669"/>
    <property type="project" value="TreeGrafter"/>
</dbReference>
<dbReference type="GO" id="GO:0003887">
    <property type="term" value="F:DNA-directed DNA polymerase activity"/>
    <property type="evidence" value="ECO:0007669"/>
    <property type="project" value="UniProtKB-KW"/>
</dbReference>
<keyword evidence="1" id="KW-0539">Nucleus</keyword>
<dbReference type="GO" id="GO:0008310">
    <property type="term" value="F:single-stranded DNA 3'-5' DNA exonuclease activity"/>
    <property type="evidence" value="ECO:0007669"/>
    <property type="project" value="TreeGrafter"/>
</dbReference>
<comment type="catalytic activity">
    <reaction evidence="1">
        <text>DNA(n) + a 2'-deoxyribonucleoside 5'-triphosphate = DNA(n+1) + diphosphate</text>
        <dbReference type="Rhea" id="RHEA:22508"/>
        <dbReference type="Rhea" id="RHEA-COMP:17339"/>
        <dbReference type="Rhea" id="RHEA-COMP:17340"/>
        <dbReference type="ChEBI" id="CHEBI:33019"/>
        <dbReference type="ChEBI" id="CHEBI:61560"/>
        <dbReference type="ChEBI" id="CHEBI:173112"/>
        <dbReference type="EC" id="2.7.7.7"/>
    </reaction>
</comment>
<keyword evidence="1" id="KW-0808">Transferase</keyword>
<dbReference type="GO" id="GO:0006297">
    <property type="term" value="P:nucleotide-excision repair, DNA gap filling"/>
    <property type="evidence" value="ECO:0007669"/>
    <property type="project" value="TreeGrafter"/>
</dbReference>
<comment type="caution">
    <text evidence="2">The sequence shown here is derived from an EMBL/GenBank/DDBJ whole genome shotgun (WGS) entry which is preliminary data.</text>
</comment>
<proteinExistence type="inferred from homology"/>
<reference evidence="2 3" key="1">
    <citation type="journal article" date="2018" name="Mol. Plant">
        <title>The genome of Artemisia annua provides insight into the evolution of Asteraceae family and artemisinin biosynthesis.</title>
        <authorList>
            <person name="Shen Q."/>
            <person name="Zhang L."/>
            <person name="Liao Z."/>
            <person name="Wang S."/>
            <person name="Yan T."/>
            <person name="Shi P."/>
            <person name="Liu M."/>
            <person name="Fu X."/>
            <person name="Pan Q."/>
            <person name="Wang Y."/>
            <person name="Lv Z."/>
            <person name="Lu X."/>
            <person name="Zhang F."/>
            <person name="Jiang W."/>
            <person name="Ma Y."/>
            <person name="Chen M."/>
            <person name="Hao X."/>
            <person name="Li L."/>
            <person name="Tang Y."/>
            <person name="Lv G."/>
            <person name="Zhou Y."/>
            <person name="Sun X."/>
            <person name="Brodelius P.E."/>
            <person name="Rose J.K.C."/>
            <person name="Tang K."/>
        </authorList>
    </citation>
    <scope>NUCLEOTIDE SEQUENCE [LARGE SCALE GENOMIC DNA]</scope>
    <source>
        <strain evidence="3">cv. Huhao1</strain>
        <tissue evidence="2">Leaf</tissue>
    </source>
</reference>
<name>A0A2U1LG80_ARTAN</name>
<dbReference type="GO" id="GO:0008622">
    <property type="term" value="C:epsilon DNA polymerase complex"/>
    <property type="evidence" value="ECO:0007669"/>
    <property type="project" value="InterPro"/>
</dbReference>
<comment type="cofactor">
    <cofactor evidence="1">
        <name>[4Fe-4S] cluster</name>
        <dbReference type="ChEBI" id="CHEBI:49883"/>
    </cofactor>
</comment>
<dbReference type="SUPFAM" id="SSF53098">
    <property type="entry name" value="Ribonuclease H-like"/>
    <property type="match status" value="1"/>
</dbReference>
<keyword evidence="1" id="KW-0863">Zinc-finger</keyword>
<keyword evidence="1" id="KW-0235">DNA replication</keyword>
<organism evidence="2 3">
    <name type="scientific">Artemisia annua</name>
    <name type="common">Sweet wormwood</name>
    <dbReference type="NCBI Taxonomy" id="35608"/>
    <lineage>
        <taxon>Eukaryota</taxon>
        <taxon>Viridiplantae</taxon>
        <taxon>Streptophyta</taxon>
        <taxon>Embryophyta</taxon>
        <taxon>Tracheophyta</taxon>
        <taxon>Spermatophyta</taxon>
        <taxon>Magnoliopsida</taxon>
        <taxon>eudicotyledons</taxon>
        <taxon>Gunneridae</taxon>
        <taxon>Pentapetalae</taxon>
        <taxon>asterids</taxon>
        <taxon>campanulids</taxon>
        <taxon>Asterales</taxon>
        <taxon>Asteraceae</taxon>
        <taxon>Asteroideae</taxon>
        <taxon>Anthemideae</taxon>
        <taxon>Artemisiinae</taxon>
        <taxon>Artemisia</taxon>
    </lineage>
</organism>
<dbReference type="InterPro" id="IPR012337">
    <property type="entry name" value="RNaseH-like_sf"/>
</dbReference>
<gene>
    <name evidence="2" type="ORF">CTI12_AA494750</name>
</gene>
<accession>A0A2U1LG80</accession>
<keyword evidence="1" id="KW-0862">Zinc</keyword>
<keyword evidence="1" id="KW-0411">Iron-sulfur</keyword>
<dbReference type="OrthoDB" id="10060449at2759"/>
<dbReference type="EMBL" id="PKPP01009541">
    <property type="protein sequence ID" value="PWA48020.1"/>
    <property type="molecule type" value="Genomic_DNA"/>
</dbReference>
<keyword evidence="1" id="KW-0408">Iron</keyword>
<comment type="function">
    <text evidence="1">DNA polymerase II participates in chromosomal DNA replication.</text>
</comment>
<keyword evidence="1" id="KW-0238">DNA-binding</keyword>
<dbReference type="AlphaFoldDB" id="A0A2U1LG80"/>
<keyword evidence="1" id="KW-0479">Metal-binding</keyword>
<dbReference type="Gene3D" id="3.30.342.10">
    <property type="entry name" value="DNA Polymerase, chain B, domain 1"/>
    <property type="match status" value="1"/>
</dbReference>
<comment type="subcellular location">
    <subcellularLocation>
        <location evidence="1">Nucleus</location>
    </subcellularLocation>
</comment>
<dbReference type="PANTHER" id="PTHR10670">
    <property type="entry name" value="DNA POLYMERASE EPSILON CATALYTIC SUBUNIT A"/>
    <property type="match status" value="1"/>
</dbReference>
<dbReference type="GO" id="GO:0045004">
    <property type="term" value="P:DNA replication proofreading"/>
    <property type="evidence" value="ECO:0007669"/>
    <property type="project" value="TreeGrafter"/>
</dbReference>